<dbReference type="VEuPathDB" id="FungiDB:BDBG_06359"/>
<dbReference type="AlphaFoldDB" id="A0A179URY6"/>
<dbReference type="GeneID" id="42528172"/>
<protein>
    <submittedName>
        <fullName evidence="1">Uncharacterized protein</fullName>
    </submittedName>
</protein>
<keyword evidence="2" id="KW-1185">Reference proteome</keyword>
<dbReference type="RefSeq" id="XP_031579384.1">
    <property type="nucleotide sequence ID" value="XM_031722579.1"/>
</dbReference>
<proteinExistence type="predicted"/>
<dbReference type="EMBL" id="GG657460">
    <property type="protein sequence ID" value="OAT10533.1"/>
    <property type="molecule type" value="Genomic_DNA"/>
</dbReference>
<accession>A0A179URY6</accession>
<reference evidence="2" key="1">
    <citation type="journal article" date="2015" name="PLoS Genet.">
        <title>The dynamic genome and transcriptome of the human fungal pathogen Blastomyces and close relative Emmonsia.</title>
        <authorList>
            <person name="Munoz J.F."/>
            <person name="Gauthier G.M."/>
            <person name="Desjardins C.A."/>
            <person name="Gallo J.E."/>
            <person name="Holder J."/>
            <person name="Sullivan T.D."/>
            <person name="Marty A.J."/>
            <person name="Carmen J.C."/>
            <person name="Chen Z."/>
            <person name="Ding L."/>
            <person name="Gujja S."/>
            <person name="Magrini V."/>
            <person name="Misas E."/>
            <person name="Mitreva M."/>
            <person name="Priest M."/>
            <person name="Saif S."/>
            <person name="Whiston E.A."/>
            <person name="Young S."/>
            <person name="Zeng Q."/>
            <person name="Goldman W.E."/>
            <person name="Mardis E.R."/>
            <person name="Taylor J.W."/>
            <person name="McEwen J.G."/>
            <person name="Clay O.K."/>
            <person name="Klein B.S."/>
            <person name="Cuomo C.A."/>
        </authorList>
    </citation>
    <scope>NUCLEOTIDE SEQUENCE [LARGE SCALE GENOMIC DNA]</scope>
    <source>
        <strain evidence="2">SLH14081</strain>
    </source>
</reference>
<evidence type="ECO:0000313" key="1">
    <source>
        <dbReference type="EMBL" id="OAT10533.1"/>
    </source>
</evidence>
<evidence type="ECO:0000313" key="2">
    <source>
        <dbReference type="Proteomes" id="UP000002038"/>
    </source>
</evidence>
<organism evidence="1 2">
    <name type="scientific">Blastomyces gilchristii (strain SLH14081)</name>
    <name type="common">Blastomyces dermatitidis</name>
    <dbReference type="NCBI Taxonomy" id="559298"/>
    <lineage>
        <taxon>Eukaryota</taxon>
        <taxon>Fungi</taxon>
        <taxon>Dikarya</taxon>
        <taxon>Ascomycota</taxon>
        <taxon>Pezizomycotina</taxon>
        <taxon>Eurotiomycetes</taxon>
        <taxon>Eurotiomycetidae</taxon>
        <taxon>Onygenales</taxon>
        <taxon>Ajellomycetaceae</taxon>
        <taxon>Blastomyces</taxon>
    </lineage>
</organism>
<name>A0A179URY6_BLAGS</name>
<dbReference type="Proteomes" id="UP000002038">
    <property type="component" value="Unassembled WGS sequence"/>
</dbReference>
<sequence length="164" mass="18411">MHCIYRDIEAIHTSPNTGNRIREQMKPAATHPSAPIRSSMPVGKYIGHRATMMKLPKRRRSRGSNSGPSYYRRKISRHINASTRMPHHRHAGNNEHALRNPAKTDKLVLAVVKFIARRPASGLGVLEKRYAAQIPVPRVDTVAVLNSVQDVLDIKGLSEARENE</sequence>
<dbReference type="KEGG" id="bgh:BDBG_06359"/>
<gene>
    <name evidence="1" type="ORF">BDBG_06359</name>
</gene>